<dbReference type="PROSITE" id="PS51099">
    <property type="entry name" value="PTS_EIIB_TYPE_2"/>
    <property type="match status" value="1"/>
</dbReference>
<proteinExistence type="predicted"/>
<dbReference type="Pfam" id="PF05043">
    <property type="entry name" value="Mga"/>
    <property type="match status" value="1"/>
</dbReference>
<evidence type="ECO:0000313" key="9">
    <source>
        <dbReference type="EMBL" id="UUI02362.1"/>
    </source>
</evidence>
<feature type="domain" description="PTS EIIB type-2" evidence="7">
    <location>
        <begin position="422"/>
        <end position="513"/>
    </location>
</feature>
<keyword evidence="2" id="KW-0677">Repeat</keyword>
<dbReference type="SUPFAM" id="SSF63520">
    <property type="entry name" value="PTS-regulatory domain, PRD"/>
    <property type="match status" value="1"/>
</dbReference>
<keyword evidence="1" id="KW-0808">Transferase</keyword>
<protein>
    <submittedName>
        <fullName evidence="9">Transcription antiterminator</fullName>
    </submittedName>
</protein>
<dbReference type="Proteomes" id="UP001059773">
    <property type="component" value="Chromosome"/>
</dbReference>
<dbReference type="PANTHER" id="PTHR30185:SF18">
    <property type="entry name" value="TRANSCRIPTIONAL REGULATOR MTLR"/>
    <property type="match status" value="1"/>
</dbReference>
<dbReference type="InterPro" id="IPR013196">
    <property type="entry name" value="HTH_11"/>
</dbReference>
<dbReference type="SUPFAM" id="SSF52794">
    <property type="entry name" value="PTS system IIB component-like"/>
    <property type="match status" value="1"/>
</dbReference>
<feature type="domain" description="PRD" evidence="8">
    <location>
        <begin position="311"/>
        <end position="418"/>
    </location>
</feature>
<dbReference type="Pfam" id="PF00359">
    <property type="entry name" value="PTS_EIIA_2"/>
    <property type="match status" value="1"/>
</dbReference>
<dbReference type="SUPFAM" id="SSF55804">
    <property type="entry name" value="Phoshotransferase/anion transport protein"/>
    <property type="match status" value="1"/>
</dbReference>
<keyword evidence="10" id="KW-1185">Reference proteome</keyword>
<dbReference type="InterPro" id="IPR013011">
    <property type="entry name" value="PTS_EIIB_2"/>
</dbReference>
<dbReference type="Gene3D" id="3.40.930.10">
    <property type="entry name" value="Mannitol-specific EII, Chain A"/>
    <property type="match status" value="1"/>
</dbReference>
<dbReference type="InterPro" id="IPR050661">
    <property type="entry name" value="BglG_antiterminators"/>
</dbReference>
<gene>
    <name evidence="9" type="ORF">NP439_20340</name>
</gene>
<keyword evidence="5" id="KW-0804">Transcription</keyword>
<dbReference type="InterPro" id="IPR036095">
    <property type="entry name" value="PTS_EIIB-like_sf"/>
</dbReference>
<reference evidence="9" key="1">
    <citation type="submission" date="2022-07" db="EMBL/GenBank/DDBJ databases">
        <title>FELIX.</title>
        <authorList>
            <person name="Wan K.H."/>
            <person name="Park S."/>
            <person name="Lawrence Q."/>
            <person name="Eichenberger J.P."/>
            <person name="Booth B.W."/>
            <person name="Piaggio A.J."/>
            <person name="Chandler J.C."/>
            <person name="Franklin A.B."/>
            <person name="Celniker S.E."/>
        </authorList>
    </citation>
    <scope>NUCLEOTIDE SEQUENCE</scope>
    <source>
        <strain evidence="9">QA-1986 374</strain>
    </source>
</reference>
<keyword evidence="4" id="KW-0010">Activator</keyword>
<evidence type="ECO:0000256" key="3">
    <source>
        <dbReference type="ARBA" id="ARBA00023015"/>
    </source>
</evidence>
<dbReference type="InterPro" id="IPR016152">
    <property type="entry name" value="PTrfase/Anion_transptr"/>
</dbReference>
<dbReference type="Gene3D" id="1.10.1790.10">
    <property type="entry name" value="PRD domain"/>
    <property type="match status" value="1"/>
</dbReference>
<evidence type="ECO:0000259" key="7">
    <source>
        <dbReference type="PROSITE" id="PS51099"/>
    </source>
</evidence>
<dbReference type="CDD" id="cd05568">
    <property type="entry name" value="PTS_IIB_bgl_like"/>
    <property type="match status" value="1"/>
</dbReference>
<dbReference type="Pfam" id="PF08279">
    <property type="entry name" value="HTH_11"/>
    <property type="match status" value="1"/>
</dbReference>
<keyword evidence="3" id="KW-0805">Transcription regulation</keyword>
<sequence length="687" mass="79064">MDTTAFQIVQLLLAEERYITYQHLAKEIDVSTRTINRIIKHVQDYLNEHAIPFSIQTGKGIKIELSEKERQEAKTKLQNENIEFIASEERKLIILCHLFKESDYLKMNYLASKLKLSLGTVDRTLQQVEEWLNSYQLYLERERGKGIKIHGTDMGKIRGMAEIITQNIEMSCIHTNNRPFVTLDTFDKKLTGQTRELLISLVDFSLATEVKDLIESFDDDIKSIFVDESYFNFILVLSFIIDSKQKKDKIINDNVKGGLEGQSEAFQYIKQLIFQTERHFKIKIYQEEQDLLLGLYLSARRQVNTENTLKSTDSYTLNMAVILIGYIEEELGIHFNYQSDLLKRLMIHLRSFINRSHLMMEGSNQYLDLIKKDYFGTFEAVRKSLLKLGNVIPQPVSESQIGFITMHVVATMMEMNNNQSKIKVSVVCMSGMGTSKILIETLKQKFPQLDILGALTIDEVDEITLVNNKVDLLISSVQLETSLIPTILVNPFLPTSDLRRIQELLDTINTRKSISYKSDISLQLNVNTKQIFLSYMDTIYKLINHFHYQADISISSISELIKYVASIVTDNFIKQQRLIKKLKRRERYGSSLVDSKGVILIHARIDDLLYLGVIHVNGLTYQTEEGLINIKSVIIMMAPEEKDDIVMNLFGNISTQLVQDQDLMHVIRNGDENTIITTFGKKMIATI</sequence>
<dbReference type="PROSITE" id="PS51372">
    <property type="entry name" value="PRD_2"/>
    <property type="match status" value="2"/>
</dbReference>
<dbReference type="EMBL" id="CP101914">
    <property type="protein sequence ID" value="UUI02362.1"/>
    <property type="molecule type" value="Genomic_DNA"/>
</dbReference>
<evidence type="ECO:0000256" key="1">
    <source>
        <dbReference type="ARBA" id="ARBA00022679"/>
    </source>
</evidence>
<evidence type="ECO:0000313" key="10">
    <source>
        <dbReference type="Proteomes" id="UP001059773"/>
    </source>
</evidence>
<name>A0ABY5JU08_9BACI</name>
<feature type="domain" description="PTS EIIA type-2" evidence="6">
    <location>
        <begin position="541"/>
        <end position="682"/>
    </location>
</feature>
<accession>A0ABY5JU08</accession>
<evidence type="ECO:0000256" key="2">
    <source>
        <dbReference type="ARBA" id="ARBA00022737"/>
    </source>
</evidence>
<dbReference type="InterPro" id="IPR036634">
    <property type="entry name" value="PRD_sf"/>
</dbReference>
<feature type="domain" description="PRD" evidence="8">
    <location>
        <begin position="201"/>
        <end position="306"/>
    </location>
</feature>
<organism evidence="9 10">
    <name type="scientific">Oceanobacillus jeddahense</name>
    <dbReference type="NCBI Taxonomy" id="1462527"/>
    <lineage>
        <taxon>Bacteria</taxon>
        <taxon>Bacillati</taxon>
        <taxon>Bacillota</taxon>
        <taxon>Bacilli</taxon>
        <taxon>Bacillales</taxon>
        <taxon>Bacillaceae</taxon>
        <taxon>Oceanobacillus</taxon>
    </lineage>
</organism>
<evidence type="ECO:0000259" key="8">
    <source>
        <dbReference type="PROSITE" id="PS51372"/>
    </source>
</evidence>
<dbReference type="Gene3D" id="3.40.50.2300">
    <property type="match status" value="1"/>
</dbReference>
<dbReference type="PROSITE" id="PS51094">
    <property type="entry name" value="PTS_EIIA_TYPE_2"/>
    <property type="match status" value="1"/>
</dbReference>
<dbReference type="RefSeq" id="WP_256707599.1">
    <property type="nucleotide sequence ID" value="NZ_CP101914.1"/>
</dbReference>
<dbReference type="Gene3D" id="1.10.10.10">
    <property type="entry name" value="Winged helix-like DNA-binding domain superfamily/Winged helix DNA-binding domain"/>
    <property type="match status" value="1"/>
</dbReference>
<dbReference type="Pfam" id="PF00874">
    <property type="entry name" value="PRD"/>
    <property type="match status" value="1"/>
</dbReference>
<evidence type="ECO:0000256" key="4">
    <source>
        <dbReference type="ARBA" id="ARBA00023159"/>
    </source>
</evidence>
<dbReference type="InterPro" id="IPR036388">
    <property type="entry name" value="WH-like_DNA-bd_sf"/>
</dbReference>
<evidence type="ECO:0000259" key="6">
    <source>
        <dbReference type="PROSITE" id="PS51094"/>
    </source>
</evidence>
<dbReference type="PANTHER" id="PTHR30185">
    <property type="entry name" value="CRYPTIC BETA-GLUCOSIDE BGL OPERON ANTITERMINATOR"/>
    <property type="match status" value="1"/>
</dbReference>
<evidence type="ECO:0000256" key="5">
    <source>
        <dbReference type="ARBA" id="ARBA00023163"/>
    </source>
</evidence>
<dbReference type="InterPro" id="IPR007737">
    <property type="entry name" value="Mga_HTH"/>
</dbReference>
<dbReference type="InterPro" id="IPR002178">
    <property type="entry name" value="PTS_EIIA_type-2_dom"/>
</dbReference>
<dbReference type="InterPro" id="IPR011608">
    <property type="entry name" value="PRD"/>
</dbReference>